<dbReference type="InterPro" id="IPR029063">
    <property type="entry name" value="SAM-dependent_MTases_sf"/>
</dbReference>
<dbReference type="Proteomes" id="UP001321047">
    <property type="component" value="Unassembled WGS sequence"/>
</dbReference>
<keyword evidence="2" id="KW-0489">Methyltransferase</keyword>
<dbReference type="PANTHER" id="PTHR43591:SF24">
    <property type="entry name" value="2-METHOXY-6-POLYPRENYL-1,4-BENZOQUINOL METHYLASE, MITOCHONDRIAL"/>
    <property type="match status" value="1"/>
</dbReference>
<dbReference type="PANTHER" id="PTHR43591">
    <property type="entry name" value="METHYLTRANSFERASE"/>
    <property type="match status" value="1"/>
</dbReference>
<accession>A0AAP3E8J2</accession>
<feature type="domain" description="Methyltransferase type 11" evidence="1">
    <location>
        <begin position="36"/>
        <end position="128"/>
    </location>
</feature>
<evidence type="ECO:0000313" key="3">
    <source>
        <dbReference type="Proteomes" id="UP001321047"/>
    </source>
</evidence>
<evidence type="ECO:0000259" key="1">
    <source>
        <dbReference type="Pfam" id="PF08241"/>
    </source>
</evidence>
<dbReference type="AlphaFoldDB" id="A0AAP3E8J2"/>
<dbReference type="RefSeq" id="WP_342809642.1">
    <property type="nucleotide sequence ID" value="NZ_JAOPJZ010000015.1"/>
</dbReference>
<reference evidence="2 3" key="1">
    <citation type="submission" date="2022-09" db="EMBL/GenBank/DDBJ databases">
        <title>Enrichment on poylsaccharides allowed isolation of novel metabolic and taxonomic groups of Haloarchaea.</title>
        <authorList>
            <person name="Sorokin D.Y."/>
            <person name="Elcheninov A.G."/>
            <person name="Khizhniak T.V."/>
            <person name="Kolganova T.V."/>
            <person name="Kublanov I.V."/>
        </authorList>
    </citation>
    <scope>NUCLEOTIDE SEQUENCE [LARGE SCALE GENOMIC DNA]</scope>
    <source>
        <strain evidence="2 3">AArc-curdl1</strain>
    </source>
</reference>
<dbReference type="InterPro" id="IPR013216">
    <property type="entry name" value="Methyltransf_11"/>
</dbReference>
<dbReference type="CDD" id="cd02440">
    <property type="entry name" value="AdoMet_MTases"/>
    <property type="match status" value="1"/>
</dbReference>
<proteinExistence type="predicted"/>
<protein>
    <submittedName>
        <fullName evidence="2">Class I SAM-dependent methyltransferase</fullName>
    </submittedName>
</protein>
<comment type="caution">
    <text evidence="2">The sequence shown here is derived from an EMBL/GenBank/DDBJ whole genome shotgun (WGS) entry which is preliminary data.</text>
</comment>
<dbReference type="GO" id="GO:0008757">
    <property type="term" value="F:S-adenosylmethionine-dependent methyltransferase activity"/>
    <property type="evidence" value="ECO:0007669"/>
    <property type="project" value="InterPro"/>
</dbReference>
<dbReference type="Gene3D" id="3.40.50.150">
    <property type="entry name" value="Vaccinia Virus protein VP39"/>
    <property type="match status" value="1"/>
</dbReference>
<keyword evidence="3" id="KW-1185">Reference proteome</keyword>
<gene>
    <name evidence="2" type="ORF">OB919_15280</name>
</gene>
<sequence length="278" mass="30376">MRAFSEAYLRRTRAGMWADSRDALADLELASRERILDVGCGSGELTRVLAEESSGTVIGCDVDRSLLEYTRGSTENDIEASSKPSVSVVQGDATRLPFATDSVDLLTCQALLINLPDPVTAVEEFVRVSSDLVAAIEPDNGAVTIDSTVPQEATLEHRARNAYLEGVETDVTLGVSARDVFETAGLDVLSTHRYDHDRTISPPYDEHALTVARRKATGAGLADDRATMLQSDLTGAEYDDLRSEWRAMGRDVIEAMQDGRYERTETVPFYVTVGRVQP</sequence>
<name>A0AAP3E8J2_9EURY</name>
<dbReference type="EMBL" id="JAOPJZ010000015">
    <property type="protein sequence ID" value="MCU4753324.1"/>
    <property type="molecule type" value="Genomic_DNA"/>
</dbReference>
<dbReference type="SUPFAM" id="SSF53335">
    <property type="entry name" value="S-adenosyl-L-methionine-dependent methyltransferases"/>
    <property type="match status" value="1"/>
</dbReference>
<dbReference type="Pfam" id="PF08241">
    <property type="entry name" value="Methyltransf_11"/>
    <property type="match status" value="1"/>
</dbReference>
<organism evidence="2 3">
    <name type="scientific">Natronosalvus hydrolyticus</name>
    <dbReference type="NCBI Taxonomy" id="2979988"/>
    <lineage>
        <taxon>Archaea</taxon>
        <taxon>Methanobacteriati</taxon>
        <taxon>Methanobacteriota</taxon>
        <taxon>Stenosarchaea group</taxon>
        <taxon>Halobacteria</taxon>
        <taxon>Halobacteriales</taxon>
        <taxon>Natrialbaceae</taxon>
        <taxon>Natronosalvus</taxon>
    </lineage>
</organism>
<evidence type="ECO:0000313" key="2">
    <source>
        <dbReference type="EMBL" id="MCU4753324.1"/>
    </source>
</evidence>
<keyword evidence="2" id="KW-0808">Transferase</keyword>
<dbReference type="GO" id="GO:0032259">
    <property type="term" value="P:methylation"/>
    <property type="evidence" value="ECO:0007669"/>
    <property type="project" value="UniProtKB-KW"/>
</dbReference>